<dbReference type="PANTHER" id="PTHR42698:SF1">
    <property type="entry name" value="GTPASE ERA, MITOCHONDRIAL"/>
    <property type="match status" value="1"/>
</dbReference>
<dbReference type="Gene3D" id="3.40.50.300">
    <property type="entry name" value="P-loop containing nucleotide triphosphate hydrolases"/>
    <property type="match status" value="1"/>
</dbReference>
<feature type="region of interest" description="G4" evidence="6">
    <location>
        <begin position="170"/>
        <end position="173"/>
    </location>
</feature>
<dbReference type="GO" id="GO:0005525">
    <property type="term" value="F:GTP binding"/>
    <property type="evidence" value="ECO:0007669"/>
    <property type="project" value="UniProtKB-UniRule"/>
</dbReference>
<dbReference type="InterPro" id="IPR009019">
    <property type="entry name" value="KH_sf_prok-type"/>
</dbReference>
<evidence type="ECO:0000256" key="1">
    <source>
        <dbReference type="ARBA" id="ARBA00007921"/>
    </source>
</evidence>
<dbReference type="GO" id="GO:0000028">
    <property type="term" value="P:ribosomal small subunit assembly"/>
    <property type="evidence" value="ECO:0007669"/>
    <property type="project" value="TreeGrafter"/>
</dbReference>
<sequence>MVSYCAVRYLRHWCRNELLHAAKITAFPARWLNEEHARPIPVPEKKLIKVAIIGAPNSGKSTLINQLVKRKVFPVSKKVHTTRWRAKALLIEKDTQLIFVDTPGLVTHSETQKYKLQPHFMTDGERAIGEADVIGVVHDMSNSYTNTKLDSKVMKLLNAFQSKESFLVLNKIDTLKSKRQLLDISDKLTKGQLKQHNHEINQRLSDRDSDKSVKTYWTNFSEIFMISALLNEGVDDIKQYLLNAACPGEWPFPENVFTDQKQVQIIEETVRAKLLDALPQEIPYNLIVELEFLDVDKCGKMTAVVLVRCKASRLIRLIKGIKGKRIQEISAEAEQSLADAFLTEFSLRLVLEKNASFLENTLSDK</sequence>
<dbReference type="InterPro" id="IPR006073">
    <property type="entry name" value="GTP-bd"/>
</dbReference>
<evidence type="ECO:0000256" key="5">
    <source>
        <dbReference type="ARBA" id="ARBA00030975"/>
    </source>
</evidence>
<proteinExistence type="inferred from homology"/>
<dbReference type="FunFam" id="3.40.50.300:FF:002220">
    <property type="entry name" value="GTPase Era, mitochondrial"/>
    <property type="match status" value="1"/>
</dbReference>
<dbReference type="EnsemblMetazoa" id="XM_014403376.2">
    <property type="protein sequence ID" value="XP_014258862.1"/>
    <property type="gene ID" value="LOC106672173"/>
</dbReference>
<keyword evidence="3 6" id="KW-0547">Nucleotide-binding</keyword>
<feature type="region of interest" description="G5" evidence="6">
    <location>
        <begin position="226"/>
        <end position="228"/>
    </location>
</feature>
<dbReference type="GeneID" id="106672173"/>
<dbReference type="RefSeq" id="XP_014258862.1">
    <property type="nucleotide sequence ID" value="XM_014403376.2"/>
</dbReference>
<evidence type="ECO:0000259" key="7">
    <source>
        <dbReference type="PROSITE" id="PS51713"/>
    </source>
</evidence>
<accession>A0A8I6TH24</accession>
<feature type="region of interest" description="G1" evidence="6">
    <location>
        <begin position="54"/>
        <end position="61"/>
    </location>
</feature>
<dbReference type="InterPro" id="IPR005225">
    <property type="entry name" value="Small_GTP-bd"/>
</dbReference>
<dbReference type="OMA" id="YVIDHRL"/>
<keyword evidence="9" id="KW-1185">Reference proteome</keyword>
<dbReference type="PRINTS" id="PR00326">
    <property type="entry name" value="GTP1OBG"/>
</dbReference>
<dbReference type="GO" id="GO:0019843">
    <property type="term" value="F:rRNA binding"/>
    <property type="evidence" value="ECO:0007669"/>
    <property type="project" value="TreeGrafter"/>
</dbReference>
<dbReference type="InterPro" id="IPR030388">
    <property type="entry name" value="G_ERA_dom"/>
</dbReference>
<dbReference type="InterPro" id="IPR027417">
    <property type="entry name" value="P-loop_NTPase"/>
</dbReference>
<name>A0A8I6TH24_CIMLE</name>
<evidence type="ECO:0000313" key="9">
    <source>
        <dbReference type="Proteomes" id="UP000494040"/>
    </source>
</evidence>
<dbReference type="Pfam" id="PF01926">
    <property type="entry name" value="MMR_HSR1"/>
    <property type="match status" value="1"/>
</dbReference>
<organism evidence="8 9">
    <name type="scientific">Cimex lectularius</name>
    <name type="common">Bed bug</name>
    <name type="synonym">Acanthia lectularia</name>
    <dbReference type="NCBI Taxonomy" id="79782"/>
    <lineage>
        <taxon>Eukaryota</taxon>
        <taxon>Metazoa</taxon>
        <taxon>Ecdysozoa</taxon>
        <taxon>Arthropoda</taxon>
        <taxon>Hexapoda</taxon>
        <taxon>Insecta</taxon>
        <taxon>Pterygota</taxon>
        <taxon>Neoptera</taxon>
        <taxon>Paraneoptera</taxon>
        <taxon>Hemiptera</taxon>
        <taxon>Heteroptera</taxon>
        <taxon>Panheteroptera</taxon>
        <taxon>Cimicomorpha</taxon>
        <taxon>Cimicidae</taxon>
        <taxon>Cimex</taxon>
    </lineage>
</organism>
<dbReference type="KEGG" id="clec:106672173"/>
<dbReference type="PANTHER" id="PTHR42698">
    <property type="entry name" value="GTPASE ERA"/>
    <property type="match status" value="1"/>
</dbReference>
<evidence type="ECO:0000313" key="8">
    <source>
        <dbReference type="EnsemblMetazoa" id="XP_014258862.1"/>
    </source>
</evidence>
<protein>
    <recommendedName>
        <fullName evidence="2">GTPase Era, mitochondrial</fullName>
    </recommendedName>
    <alternativeName>
        <fullName evidence="5">ERA-like protein 1</fullName>
    </alternativeName>
</protein>
<dbReference type="SUPFAM" id="SSF54814">
    <property type="entry name" value="Prokaryotic type KH domain (KH-domain type II)"/>
    <property type="match status" value="1"/>
</dbReference>
<dbReference type="SUPFAM" id="SSF52540">
    <property type="entry name" value="P-loop containing nucleoside triphosphate hydrolases"/>
    <property type="match status" value="1"/>
</dbReference>
<dbReference type="NCBIfam" id="TIGR00231">
    <property type="entry name" value="small_GTP"/>
    <property type="match status" value="1"/>
</dbReference>
<evidence type="ECO:0000256" key="2">
    <source>
        <dbReference type="ARBA" id="ARBA00019149"/>
    </source>
</evidence>
<dbReference type="Gene3D" id="3.30.300.20">
    <property type="match status" value="1"/>
</dbReference>
<feature type="region of interest" description="G2" evidence="6">
    <location>
        <begin position="80"/>
        <end position="84"/>
    </location>
</feature>
<dbReference type="AlphaFoldDB" id="A0A8I6TH24"/>
<dbReference type="Proteomes" id="UP000494040">
    <property type="component" value="Unassembled WGS sequence"/>
</dbReference>
<dbReference type="GO" id="GO:0005759">
    <property type="term" value="C:mitochondrial matrix"/>
    <property type="evidence" value="ECO:0007669"/>
    <property type="project" value="TreeGrafter"/>
</dbReference>
<feature type="region of interest" description="G3" evidence="6">
    <location>
        <begin position="101"/>
        <end position="104"/>
    </location>
</feature>
<dbReference type="CDD" id="cd04163">
    <property type="entry name" value="Era"/>
    <property type="match status" value="1"/>
</dbReference>
<evidence type="ECO:0000256" key="3">
    <source>
        <dbReference type="ARBA" id="ARBA00022741"/>
    </source>
</evidence>
<dbReference type="OrthoDB" id="8954335at2759"/>
<dbReference type="PROSITE" id="PS51713">
    <property type="entry name" value="G_ERA"/>
    <property type="match status" value="1"/>
</dbReference>
<dbReference type="InterPro" id="IPR015946">
    <property type="entry name" value="KH_dom-like_a/b"/>
</dbReference>
<dbReference type="GO" id="GO:0043024">
    <property type="term" value="F:ribosomal small subunit binding"/>
    <property type="evidence" value="ECO:0007669"/>
    <property type="project" value="TreeGrafter"/>
</dbReference>
<evidence type="ECO:0000256" key="4">
    <source>
        <dbReference type="ARBA" id="ARBA00023134"/>
    </source>
</evidence>
<feature type="domain" description="Era-type G" evidence="7">
    <location>
        <begin position="46"/>
        <end position="248"/>
    </location>
</feature>
<dbReference type="InterPro" id="IPR005662">
    <property type="entry name" value="GTPase_Era-like"/>
</dbReference>
<evidence type="ECO:0000256" key="6">
    <source>
        <dbReference type="PROSITE-ProRule" id="PRU01050"/>
    </source>
</evidence>
<reference evidence="8" key="1">
    <citation type="submission" date="2022-01" db="UniProtKB">
        <authorList>
            <consortium name="EnsemblMetazoa"/>
        </authorList>
    </citation>
    <scope>IDENTIFICATION</scope>
</reference>
<comment type="similarity">
    <text evidence="1 6">Belongs to the TRAFAC class TrmE-Era-EngA-EngB-Septin-like GTPase superfamily. Era GTPase family.</text>
</comment>
<keyword evidence="4 6" id="KW-0342">GTP-binding</keyword>